<keyword evidence="1" id="KW-0732">Signal</keyword>
<feature type="domain" description="BD-FAE-like" evidence="2">
    <location>
        <begin position="136"/>
        <end position="274"/>
    </location>
</feature>
<accession>A0ABZ0B339</accession>
<organism evidence="3 4">
    <name type="scientific">Rhodoferax mekongensis</name>
    <dbReference type="NCBI Taxonomy" id="3068341"/>
    <lineage>
        <taxon>Bacteria</taxon>
        <taxon>Pseudomonadati</taxon>
        <taxon>Pseudomonadota</taxon>
        <taxon>Betaproteobacteria</taxon>
        <taxon>Burkholderiales</taxon>
        <taxon>Comamonadaceae</taxon>
        <taxon>Rhodoferax</taxon>
    </lineage>
</organism>
<dbReference type="SUPFAM" id="SSF53474">
    <property type="entry name" value="alpha/beta-Hydrolases"/>
    <property type="match status" value="1"/>
</dbReference>
<keyword evidence="4" id="KW-1185">Reference proteome</keyword>
<protein>
    <submittedName>
        <fullName evidence="3">Subtype B tannase</fullName>
    </submittedName>
</protein>
<evidence type="ECO:0000256" key="1">
    <source>
        <dbReference type="SAM" id="SignalP"/>
    </source>
</evidence>
<evidence type="ECO:0000313" key="4">
    <source>
        <dbReference type="Proteomes" id="UP001302257"/>
    </source>
</evidence>
<dbReference type="Proteomes" id="UP001302257">
    <property type="component" value="Chromosome"/>
</dbReference>
<dbReference type="InterPro" id="IPR048124">
    <property type="entry name" value="Tannase_B"/>
</dbReference>
<reference evidence="3 4" key="1">
    <citation type="submission" date="2023-08" db="EMBL/GenBank/DDBJ databases">
        <title>Rhodoferax potami sp. nov. and Rhodoferax mekongensis sp. nov., isolated from the Mekong River in Thailand.</title>
        <authorList>
            <person name="Kitikhun S."/>
            <person name="Charoenyingcharoen P."/>
            <person name="Siriarchawattana P."/>
            <person name="Likhitrattanapisal S."/>
            <person name="Nilsakha T."/>
            <person name="Chanpet A."/>
            <person name="Rattanawaree P."/>
            <person name="Ingsriswang S."/>
        </authorList>
    </citation>
    <scope>NUCLEOTIDE SEQUENCE [LARGE SCALE GENOMIC DNA]</scope>
    <source>
        <strain evidence="3 4">TBRC 17307</strain>
    </source>
</reference>
<feature type="signal peptide" evidence="1">
    <location>
        <begin position="1"/>
        <end position="26"/>
    </location>
</feature>
<gene>
    <name evidence="3" type="ORF">RAN89_04985</name>
</gene>
<sequence>MSSSISRRATLACLAGTAVLMGTACSSTKSDAVAATAPDALRLDPTRFEKQTVSVDGQSIAVRAYLGVPYVAKPVDTAYQVINIYVPEAYYQNAKVGDFDARTAPVFFPNQVGGYMPAKPGTAQAVTQGPSAGKPSTIAAALLKGFVVASPGARGRTLKDADGAFTGKAPAAILDLKAAVRYLRLNASVLPGDMEKIISNGTSAGGALSALLGASGNSPDYETYLQAMGAAPGRDDIFAVSAYCPITNLEHADAAHEWLFNGVNDYRAIQVSMLDFNMVRKEVAGTLTPEQIKVSNELKPLFPAYVNSLNLKSPQGQNLTLDASGNGSFKDWVSGYVLSSAQGQLDAGKDLGKYSWLNIQGGKVRSLDFDAFVRYAGRMKLPPAFDALDASSGENNLFGTASTNNRHFTDFSVQRNTANAAVRAEDKLVKMMNAMQYIGSRDARNAKRWRIRHGTIDRDTSLAIPVILATALQNQGYAVDFAMPWDQGHAGDYDLEQLFAWMIQVAKAG</sequence>
<dbReference type="PROSITE" id="PS51257">
    <property type="entry name" value="PROKAR_LIPOPROTEIN"/>
    <property type="match status" value="1"/>
</dbReference>
<evidence type="ECO:0000259" key="2">
    <source>
        <dbReference type="Pfam" id="PF20434"/>
    </source>
</evidence>
<proteinExistence type="predicted"/>
<dbReference type="NCBIfam" id="NF041556">
    <property type="entry name" value="tannase_B"/>
    <property type="match status" value="1"/>
</dbReference>
<dbReference type="Gene3D" id="3.40.50.1820">
    <property type="entry name" value="alpha/beta hydrolase"/>
    <property type="match status" value="1"/>
</dbReference>
<dbReference type="EMBL" id="CP132507">
    <property type="protein sequence ID" value="WNO05791.1"/>
    <property type="molecule type" value="Genomic_DNA"/>
</dbReference>
<dbReference type="InterPro" id="IPR006311">
    <property type="entry name" value="TAT_signal"/>
</dbReference>
<evidence type="ECO:0000313" key="3">
    <source>
        <dbReference type="EMBL" id="WNO05791.1"/>
    </source>
</evidence>
<dbReference type="Pfam" id="PF20434">
    <property type="entry name" value="BD-FAE"/>
    <property type="match status" value="1"/>
</dbReference>
<feature type="chain" id="PRO_5045269553" evidence="1">
    <location>
        <begin position="27"/>
        <end position="509"/>
    </location>
</feature>
<dbReference type="PROSITE" id="PS51318">
    <property type="entry name" value="TAT"/>
    <property type="match status" value="1"/>
</dbReference>
<dbReference type="RefSeq" id="WP_313868526.1">
    <property type="nucleotide sequence ID" value="NZ_CP132507.1"/>
</dbReference>
<dbReference type="InterPro" id="IPR029058">
    <property type="entry name" value="AB_hydrolase_fold"/>
</dbReference>
<name>A0ABZ0B339_9BURK</name>
<dbReference type="InterPro" id="IPR049492">
    <property type="entry name" value="BD-FAE-like_dom"/>
</dbReference>